<evidence type="ECO:0000259" key="2">
    <source>
        <dbReference type="PROSITE" id="PS50056"/>
    </source>
</evidence>
<name>A0A972FV04_9GAMM</name>
<evidence type="ECO:0000313" key="4">
    <source>
        <dbReference type="Proteomes" id="UP000737113"/>
    </source>
</evidence>
<dbReference type="AlphaFoldDB" id="A0A972FV04"/>
<dbReference type="PROSITE" id="PS50056">
    <property type="entry name" value="TYR_PHOSPHATASE_2"/>
    <property type="match status" value="1"/>
</dbReference>
<sequence length="140" mass="15338">MTALENCFTVDDKLLRCAQPTAAGFQQLQRLGIKHVLNLRNYHSDAKPAQGSGLTLHKLAMDAGDISTTQLRQAVALIDSLDGPVLVHCWHGSDRTGAVVAAYRILKQGWSKQVAIDELLHGGYGFHSIYSNLVDTLERL</sequence>
<dbReference type="PROSITE" id="PS00383">
    <property type="entry name" value="TYR_PHOSPHATASE_1"/>
    <property type="match status" value="1"/>
</dbReference>
<dbReference type="GO" id="GO:0016791">
    <property type="term" value="F:phosphatase activity"/>
    <property type="evidence" value="ECO:0007669"/>
    <property type="project" value="TreeGrafter"/>
</dbReference>
<dbReference type="Pfam" id="PF22785">
    <property type="entry name" value="Tc-R-P"/>
    <property type="match status" value="1"/>
</dbReference>
<protein>
    <submittedName>
        <fullName evidence="3">Dual specificity protein phosphatase family protein</fullName>
    </submittedName>
</protein>
<dbReference type="PANTHER" id="PTHR31126:SF72">
    <property type="entry name" value="DUAL SPECIFICITY PROTEIN PHOSPHATASE TPBA"/>
    <property type="match status" value="1"/>
</dbReference>
<proteinExistence type="inferred from homology"/>
<dbReference type="EMBL" id="JAAXYH010000014">
    <property type="protein sequence ID" value="NMH66618.1"/>
    <property type="molecule type" value="Genomic_DNA"/>
</dbReference>
<dbReference type="InterPro" id="IPR029021">
    <property type="entry name" value="Prot-tyrosine_phosphatase-like"/>
</dbReference>
<dbReference type="InterPro" id="IPR016130">
    <property type="entry name" value="Tyr_Pase_AS"/>
</dbReference>
<comment type="similarity">
    <text evidence="1">Belongs to the protein-tyrosine phosphatase family.</text>
</comment>
<dbReference type="InterPro" id="IPR000387">
    <property type="entry name" value="Tyr_Pase_dom"/>
</dbReference>
<feature type="domain" description="Tyrosine specific protein phosphatases" evidence="2">
    <location>
        <begin position="69"/>
        <end position="120"/>
    </location>
</feature>
<organism evidence="3 4">
    <name type="scientific">Shewanella salipaludis</name>
    <dbReference type="NCBI Taxonomy" id="2723052"/>
    <lineage>
        <taxon>Bacteria</taxon>
        <taxon>Pseudomonadati</taxon>
        <taxon>Pseudomonadota</taxon>
        <taxon>Gammaproteobacteria</taxon>
        <taxon>Alteromonadales</taxon>
        <taxon>Shewanellaceae</taxon>
        <taxon>Shewanella</taxon>
    </lineage>
</organism>
<comment type="caution">
    <text evidence="3">The sequence shown here is derived from an EMBL/GenBank/DDBJ whole genome shotgun (WGS) entry which is preliminary data.</text>
</comment>
<dbReference type="SUPFAM" id="SSF52799">
    <property type="entry name" value="(Phosphotyrosine protein) phosphatases II"/>
    <property type="match status" value="1"/>
</dbReference>
<reference evidence="3" key="1">
    <citation type="submission" date="2020-04" db="EMBL/GenBank/DDBJ databases">
        <title>Description of Shewanella salipaludis sp. nov., isolated from a salt marsh.</title>
        <authorList>
            <person name="Park S."/>
            <person name="Yoon J.-H."/>
        </authorList>
    </citation>
    <scope>NUCLEOTIDE SEQUENCE</scope>
    <source>
        <strain evidence="3">SHSM-M6</strain>
    </source>
</reference>
<keyword evidence="4" id="KW-1185">Reference proteome</keyword>
<dbReference type="PANTHER" id="PTHR31126">
    <property type="entry name" value="TYROSINE-PROTEIN PHOSPHATASE"/>
    <property type="match status" value="1"/>
</dbReference>
<dbReference type="Proteomes" id="UP000737113">
    <property type="component" value="Unassembled WGS sequence"/>
</dbReference>
<dbReference type="Gene3D" id="3.90.190.10">
    <property type="entry name" value="Protein tyrosine phosphatase superfamily"/>
    <property type="match status" value="1"/>
</dbReference>
<evidence type="ECO:0000313" key="3">
    <source>
        <dbReference type="EMBL" id="NMH66618.1"/>
    </source>
</evidence>
<gene>
    <name evidence="3" type="ORF">HC757_15790</name>
</gene>
<evidence type="ECO:0000256" key="1">
    <source>
        <dbReference type="ARBA" id="ARBA00009580"/>
    </source>
</evidence>
<accession>A0A972FV04</accession>